<gene>
    <name evidence="1" type="ORF">A3E15_01860</name>
</gene>
<evidence type="ECO:0000313" key="1">
    <source>
        <dbReference type="EMBL" id="OGM54064.1"/>
    </source>
</evidence>
<dbReference type="Gene3D" id="2.40.30.10">
    <property type="entry name" value="Translation factors"/>
    <property type="match status" value="1"/>
</dbReference>
<evidence type="ECO:0008006" key="3">
    <source>
        <dbReference type="Google" id="ProtNLM"/>
    </source>
</evidence>
<dbReference type="SUPFAM" id="SSF50447">
    <property type="entry name" value="Translation proteins"/>
    <property type="match status" value="1"/>
</dbReference>
<dbReference type="STRING" id="1802511.A3E15_01860"/>
<dbReference type="Proteomes" id="UP000177794">
    <property type="component" value="Unassembled WGS sequence"/>
</dbReference>
<dbReference type="AlphaFoldDB" id="A0A1F8AQN4"/>
<sequence length="81" mass="8961">MTSFPFNNKKVAGCKVISGRIAKKDNLILMKDSKEAGRVKISSMKKEKQEIVEAKTGEEFGVIFEPQLDFVKGDVLVSVAK</sequence>
<accession>A0A1F8AQN4</accession>
<dbReference type="InterPro" id="IPR009000">
    <property type="entry name" value="Transl_B-barrel_sf"/>
</dbReference>
<comment type="caution">
    <text evidence="1">The sequence shown here is derived from an EMBL/GenBank/DDBJ whole genome shotgun (WGS) entry which is preliminary data.</text>
</comment>
<dbReference type="EMBL" id="MGGX01000040">
    <property type="protein sequence ID" value="OGM54064.1"/>
    <property type="molecule type" value="Genomic_DNA"/>
</dbReference>
<protein>
    <recommendedName>
        <fullName evidence="3">Translation elongation factor EFTu-like domain-containing protein</fullName>
    </recommendedName>
</protein>
<reference evidence="1 2" key="1">
    <citation type="journal article" date="2016" name="Nat. Commun.">
        <title>Thousands of microbial genomes shed light on interconnected biogeochemical processes in an aquifer system.</title>
        <authorList>
            <person name="Anantharaman K."/>
            <person name="Brown C.T."/>
            <person name="Hug L.A."/>
            <person name="Sharon I."/>
            <person name="Castelle C.J."/>
            <person name="Probst A.J."/>
            <person name="Thomas B.C."/>
            <person name="Singh A."/>
            <person name="Wilkins M.J."/>
            <person name="Karaoz U."/>
            <person name="Brodie E.L."/>
            <person name="Williams K.H."/>
            <person name="Hubbard S.S."/>
            <person name="Banfield J.F."/>
        </authorList>
    </citation>
    <scope>NUCLEOTIDE SEQUENCE [LARGE SCALE GENOMIC DNA]</scope>
</reference>
<organism evidence="1 2">
    <name type="scientific">Candidatus Woesebacteria bacterium RIFCSPHIGHO2_12_FULL_42_9</name>
    <dbReference type="NCBI Taxonomy" id="1802511"/>
    <lineage>
        <taxon>Bacteria</taxon>
        <taxon>Candidatus Woeseibacteriota</taxon>
    </lineage>
</organism>
<proteinExistence type="predicted"/>
<name>A0A1F8AQN4_9BACT</name>
<evidence type="ECO:0000313" key="2">
    <source>
        <dbReference type="Proteomes" id="UP000177794"/>
    </source>
</evidence>